<dbReference type="EMBL" id="JAFIMR010000004">
    <property type="protein sequence ID" value="KAI1879203.1"/>
    <property type="molecule type" value="Genomic_DNA"/>
</dbReference>
<proteinExistence type="predicted"/>
<reference evidence="1" key="1">
    <citation type="submission" date="2021-03" db="EMBL/GenBank/DDBJ databases">
        <title>Revisited historic fungal species revealed as producer of novel bioactive compounds through whole genome sequencing and comparative genomics.</title>
        <authorList>
            <person name="Vignolle G.A."/>
            <person name="Hochenegger N."/>
            <person name="Mach R.L."/>
            <person name="Mach-Aigner A.R."/>
            <person name="Javad Rahimi M."/>
            <person name="Salim K.A."/>
            <person name="Chan C.M."/>
            <person name="Lim L.B.L."/>
            <person name="Cai F."/>
            <person name="Druzhinina I.S."/>
            <person name="U'Ren J.M."/>
            <person name="Derntl C."/>
        </authorList>
    </citation>
    <scope>NUCLEOTIDE SEQUENCE</scope>
    <source>
        <strain evidence="1">TUCIM 5799</strain>
    </source>
</reference>
<name>A0A9P9WU49_9PEZI</name>
<dbReference type="AlphaFoldDB" id="A0A9P9WU49"/>
<comment type="caution">
    <text evidence="1">The sequence shown here is derived from an EMBL/GenBank/DDBJ whole genome shotgun (WGS) entry which is preliminary data.</text>
</comment>
<dbReference type="Proteomes" id="UP000829685">
    <property type="component" value="Unassembled WGS sequence"/>
</dbReference>
<gene>
    <name evidence="1" type="ORF">JX265_002157</name>
</gene>
<evidence type="ECO:0000313" key="1">
    <source>
        <dbReference type="EMBL" id="KAI1879203.1"/>
    </source>
</evidence>
<sequence>MHGCPCREASEITVVMAGAGSPYANHLNIGVTLGATGNGFLRKEIAATLTAAMVILAPGLLELKALDGYELEPICDMIDEPLSIMNNLKGHPMCPVEPHVGHRWPYQHRPAELEHCNRQCAACQRVIEMCNARAIRRCCIDSRSQSCS</sequence>
<accession>A0A9P9WU49</accession>
<keyword evidence="2" id="KW-1185">Reference proteome</keyword>
<organism evidence="1 2">
    <name type="scientific">Neoarthrinium moseri</name>
    <dbReference type="NCBI Taxonomy" id="1658444"/>
    <lineage>
        <taxon>Eukaryota</taxon>
        <taxon>Fungi</taxon>
        <taxon>Dikarya</taxon>
        <taxon>Ascomycota</taxon>
        <taxon>Pezizomycotina</taxon>
        <taxon>Sordariomycetes</taxon>
        <taxon>Xylariomycetidae</taxon>
        <taxon>Amphisphaeriales</taxon>
        <taxon>Apiosporaceae</taxon>
        <taxon>Neoarthrinium</taxon>
    </lineage>
</organism>
<protein>
    <submittedName>
        <fullName evidence="1">Uncharacterized protein</fullName>
    </submittedName>
</protein>
<evidence type="ECO:0000313" key="2">
    <source>
        <dbReference type="Proteomes" id="UP000829685"/>
    </source>
</evidence>